<accession>A0A9W6JI78</accession>
<dbReference type="InterPro" id="IPR011049">
    <property type="entry name" value="Serralysin-like_metalloprot_C"/>
</dbReference>
<comment type="caution">
    <text evidence="3">The sequence shown here is derived from an EMBL/GenBank/DDBJ whole genome shotgun (WGS) entry which is preliminary data.</text>
</comment>
<protein>
    <recommendedName>
        <fullName evidence="5">Hemolysin-type calcium-binding repeat-containing protein</fullName>
    </recommendedName>
</protein>
<keyword evidence="2" id="KW-0964">Secreted</keyword>
<reference evidence="3" key="1">
    <citation type="journal article" date="2014" name="Int. J. Syst. Evol. Microbiol.">
        <title>Complete genome sequence of Corynebacterium casei LMG S-19264T (=DSM 44701T), isolated from a smear-ripened cheese.</title>
        <authorList>
            <consortium name="US DOE Joint Genome Institute (JGI-PGF)"/>
            <person name="Walter F."/>
            <person name="Albersmeier A."/>
            <person name="Kalinowski J."/>
            <person name="Ruckert C."/>
        </authorList>
    </citation>
    <scope>NUCLEOTIDE SEQUENCE</scope>
    <source>
        <strain evidence="3">VKM B-2555</strain>
    </source>
</reference>
<dbReference type="PROSITE" id="PS00330">
    <property type="entry name" value="HEMOLYSIN_CALCIUM"/>
    <property type="match status" value="3"/>
</dbReference>
<dbReference type="Pfam" id="PF00353">
    <property type="entry name" value="HemolysinCabind"/>
    <property type="match status" value="3"/>
</dbReference>
<dbReference type="EMBL" id="BSFK01000007">
    <property type="protein sequence ID" value="GLK76295.1"/>
    <property type="molecule type" value="Genomic_DNA"/>
</dbReference>
<dbReference type="PRINTS" id="PR00313">
    <property type="entry name" value="CABNDNGRPT"/>
</dbReference>
<evidence type="ECO:0000313" key="3">
    <source>
        <dbReference type="EMBL" id="GLK76295.1"/>
    </source>
</evidence>
<sequence length="342" mass="35028">MAVIKGTITSERIDGTDAADRIFGDGGADLIYGGLGNDELFGGRGSDRLFGGAGRDALDGGIGVDRLYGGDGDDLLNGDGDAYGDLLWGGAGDDVAQVGAGDFVDGGAGDDLLIIDGVDADFAIVNVDFSKVSGAATASIGIGGIKARGVERVDVWIDDAGAGSTLRGTEGADTLQLDMARGAQKGATIYGGGGDDTIYGSELADVLDGGAGDDIIYALEGRDSVRGGAGSDLFVVDLSERFPDAFTVQDFSSADFFYVPAYNLPGSWEDNLENTGRYFDLDNLLVAKAAPAATSWSAQFLYDTRTGAFSFDEDGRGSLAPIHLATLTGAPALTADNILFGF</sequence>
<gene>
    <name evidence="3" type="ORF">GCM10008171_15490</name>
</gene>
<dbReference type="PANTHER" id="PTHR38340:SF1">
    <property type="entry name" value="S-LAYER PROTEIN"/>
    <property type="match status" value="1"/>
</dbReference>
<name>A0A9W6JI78_9HYPH</name>
<evidence type="ECO:0000313" key="4">
    <source>
        <dbReference type="Proteomes" id="UP001143364"/>
    </source>
</evidence>
<comment type="subcellular location">
    <subcellularLocation>
        <location evidence="1">Secreted</location>
    </subcellularLocation>
</comment>
<proteinExistence type="predicted"/>
<evidence type="ECO:0008006" key="5">
    <source>
        <dbReference type="Google" id="ProtNLM"/>
    </source>
</evidence>
<reference evidence="3" key="2">
    <citation type="submission" date="2023-01" db="EMBL/GenBank/DDBJ databases">
        <authorList>
            <person name="Sun Q."/>
            <person name="Evtushenko L."/>
        </authorList>
    </citation>
    <scope>NUCLEOTIDE SEQUENCE</scope>
    <source>
        <strain evidence="3">VKM B-2555</strain>
    </source>
</reference>
<organism evidence="3 4">
    <name type="scientific">Methylopila jiangsuensis</name>
    <dbReference type="NCBI Taxonomy" id="586230"/>
    <lineage>
        <taxon>Bacteria</taxon>
        <taxon>Pseudomonadati</taxon>
        <taxon>Pseudomonadota</taxon>
        <taxon>Alphaproteobacteria</taxon>
        <taxon>Hyphomicrobiales</taxon>
        <taxon>Methylopilaceae</taxon>
        <taxon>Methylopila</taxon>
    </lineage>
</organism>
<keyword evidence="4" id="KW-1185">Reference proteome</keyword>
<evidence type="ECO:0000256" key="2">
    <source>
        <dbReference type="ARBA" id="ARBA00022525"/>
    </source>
</evidence>
<dbReference type="InterPro" id="IPR050557">
    <property type="entry name" value="RTX_toxin/Mannuronan_C5-epim"/>
</dbReference>
<dbReference type="GO" id="GO:0005509">
    <property type="term" value="F:calcium ion binding"/>
    <property type="evidence" value="ECO:0007669"/>
    <property type="project" value="InterPro"/>
</dbReference>
<dbReference type="Gene3D" id="2.150.10.10">
    <property type="entry name" value="Serralysin-like metalloprotease, C-terminal"/>
    <property type="match status" value="2"/>
</dbReference>
<dbReference type="AlphaFoldDB" id="A0A9W6JI78"/>
<evidence type="ECO:0000256" key="1">
    <source>
        <dbReference type="ARBA" id="ARBA00004613"/>
    </source>
</evidence>
<dbReference type="Proteomes" id="UP001143364">
    <property type="component" value="Unassembled WGS sequence"/>
</dbReference>
<dbReference type="SUPFAM" id="SSF51120">
    <property type="entry name" value="beta-Roll"/>
    <property type="match status" value="2"/>
</dbReference>
<dbReference type="GO" id="GO:0005576">
    <property type="term" value="C:extracellular region"/>
    <property type="evidence" value="ECO:0007669"/>
    <property type="project" value="UniProtKB-SubCell"/>
</dbReference>
<dbReference type="RefSeq" id="WP_271204242.1">
    <property type="nucleotide sequence ID" value="NZ_BSFK01000007.1"/>
</dbReference>
<dbReference type="InterPro" id="IPR001343">
    <property type="entry name" value="Hemolysn_Ca-bd"/>
</dbReference>
<dbReference type="PANTHER" id="PTHR38340">
    <property type="entry name" value="S-LAYER PROTEIN"/>
    <property type="match status" value="1"/>
</dbReference>
<dbReference type="InterPro" id="IPR018511">
    <property type="entry name" value="Hemolysin-typ_Ca-bd_CS"/>
</dbReference>